<dbReference type="Gramene" id="PSR99698">
    <property type="protein sequence ID" value="PSR99698"/>
    <property type="gene ID" value="CEY00_Acc23687"/>
</dbReference>
<evidence type="ECO:0000256" key="8">
    <source>
        <dbReference type="PROSITE-ProRule" id="PRU00108"/>
    </source>
</evidence>
<keyword evidence="7 8" id="KW-0539">Nucleus</keyword>
<dbReference type="Pfam" id="PF07526">
    <property type="entry name" value="POX"/>
    <property type="match status" value="1"/>
</dbReference>
<dbReference type="EMBL" id="NKQK01000021">
    <property type="protein sequence ID" value="PSR99698.1"/>
    <property type="molecule type" value="Genomic_DNA"/>
</dbReference>
<keyword evidence="5 8" id="KW-0371">Homeobox</keyword>
<dbReference type="GO" id="GO:0005634">
    <property type="term" value="C:nucleus"/>
    <property type="evidence" value="ECO:0007669"/>
    <property type="project" value="UniProtKB-SubCell"/>
</dbReference>
<dbReference type="InterPro" id="IPR009057">
    <property type="entry name" value="Homeodomain-like_sf"/>
</dbReference>
<proteinExistence type="inferred from homology"/>
<dbReference type="InterPro" id="IPR008422">
    <property type="entry name" value="KN_HD"/>
</dbReference>
<feature type="DNA-binding region" description="Homeobox" evidence="8">
    <location>
        <begin position="367"/>
        <end position="429"/>
    </location>
</feature>
<evidence type="ECO:0000256" key="6">
    <source>
        <dbReference type="ARBA" id="ARBA00023163"/>
    </source>
</evidence>
<keyword evidence="6" id="KW-0804">Transcription</keyword>
<gene>
    <name evidence="11" type="ORF">CEY00_Acc23687</name>
</gene>
<dbReference type="OrthoDB" id="10056939at2759"/>
<keyword evidence="3" id="KW-0805">Transcription regulation</keyword>
<evidence type="ECO:0000256" key="1">
    <source>
        <dbReference type="ARBA" id="ARBA00004123"/>
    </source>
</evidence>
<dbReference type="Pfam" id="PF05920">
    <property type="entry name" value="Homeobox_KN"/>
    <property type="match status" value="1"/>
</dbReference>
<dbReference type="InterPro" id="IPR050224">
    <property type="entry name" value="TALE_homeobox"/>
</dbReference>
<name>A0A2R6PZW7_ACTCC</name>
<reference evidence="12" key="2">
    <citation type="journal article" date="2018" name="BMC Genomics">
        <title>A manually annotated Actinidia chinensis var. chinensis (kiwifruit) genome highlights the challenges associated with draft genomes and gene prediction in plants.</title>
        <authorList>
            <person name="Pilkington S.M."/>
            <person name="Crowhurst R."/>
            <person name="Hilario E."/>
            <person name="Nardozza S."/>
            <person name="Fraser L."/>
            <person name="Peng Y."/>
            <person name="Gunaseelan K."/>
            <person name="Simpson R."/>
            <person name="Tahir J."/>
            <person name="Deroles S.C."/>
            <person name="Templeton K."/>
            <person name="Luo Z."/>
            <person name="Davy M."/>
            <person name="Cheng C."/>
            <person name="McNeilage M."/>
            <person name="Scaglione D."/>
            <person name="Liu Y."/>
            <person name="Zhang Q."/>
            <person name="Datson P."/>
            <person name="De Silva N."/>
            <person name="Gardiner S.E."/>
            <person name="Bassett H."/>
            <person name="Chagne D."/>
            <person name="McCallum J."/>
            <person name="Dzierzon H."/>
            <person name="Deng C."/>
            <person name="Wang Y.Y."/>
            <person name="Barron L."/>
            <person name="Manako K."/>
            <person name="Bowen J."/>
            <person name="Foster T.M."/>
            <person name="Erridge Z.A."/>
            <person name="Tiffin H."/>
            <person name="Waite C.N."/>
            <person name="Davies K.M."/>
            <person name="Grierson E.P."/>
            <person name="Laing W.A."/>
            <person name="Kirk R."/>
            <person name="Chen X."/>
            <person name="Wood M."/>
            <person name="Montefiori M."/>
            <person name="Brummell D.A."/>
            <person name="Schwinn K.E."/>
            <person name="Catanach A."/>
            <person name="Fullerton C."/>
            <person name="Li D."/>
            <person name="Meiyalaghan S."/>
            <person name="Nieuwenhuizen N."/>
            <person name="Read N."/>
            <person name="Prakash R."/>
            <person name="Hunter D."/>
            <person name="Zhang H."/>
            <person name="McKenzie M."/>
            <person name="Knabel M."/>
            <person name="Harris A."/>
            <person name="Allan A.C."/>
            <person name="Gleave A."/>
            <person name="Chen A."/>
            <person name="Janssen B.J."/>
            <person name="Plunkett B."/>
            <person name="Ampomah-Dwamena C."/>
            <person name="Voogd C."/>
            <person name="Leif D."/>
            <person name="Lafferty D."/>
            <person name="Souleyre E.J.F."/>
            <person name="Varkonyi-Gasic E."/>
            <person name="Gambi F."/>
            <person name="Hanley J."/>
            <person name="Yao J.L."/>
            <person name="Cheung J."/>
            <person name="David K.M."/>
            <person name="Warren B."/>
            <person name="Marsh K."/>
            <person name="Snowden K.C."/>
            <person name="Lin-Wang K."/>
            <person name="Brian L."/>
            <person name="Martinez-Sanchez M."/>
            <person name="Wang M."/>
            <person name="Ileperuma N."/>
            <person name="Macnee N."/>
            <person name="Campin R."/>
            <person name="McAtee P."/>
            <person name="Drummond R.S.M."/>
            <person name="Espley R.V."/>
            <person name="Ireland H.S."/>
            <person name="Wu R."/>
            <person name="Atkinson R.G."/>
            <person name="Karunairetnam S."/>
            <person name="Bulley S."/>
            <person name="Chunkath S."/>
            <person name="Hanley Z."/>
            <person name="Storey R."/>
            <person name="Thrimawithana A.H."/>
            <person name="Thomson S."/>
            <person name="David C."/>
            <person name="Testolin R."/>
            <person name="Huang H."/>
            <person name="Hellens R.P."/>
            <person name="Schaffer R.J."/>
        </authorList>
    </citation>
    <scope>NUCLEOTIDE SEQUENCE [LARGE SCALE GENOMIC DNA]</scope>
    <source>
        <strain evidence="12">cv. Red5</strain>
    </source>
</reference>
<evidence type="ECO:0000256" key="5">
    <source>
        <dbReference type="ARBA" id="ARBA00023155"/>
    </source>
</evidence>
<reference evidence="11 12" key="1">
    <citation type="submission" date="2017-07" db="EMBL/GenBank/DDBJ databases">
        <title>An improved, manually edited Actinidia chinensis var. chinensis (kiwifruit) genome highlights the challenges associated with draft genomes and gene prediction in plants.</title>
        <authorList>
            <person name="Pilkington S."/>
            <person name="Crowhurst R."/>
            <person name="Hilario E."/>
            <person name="Nardozza S."/>
            <person name="Fraser L."/>
            <person name="Peng Y."/>
            <person name="Gunaseelan K."/>
            <person name="Simpson R."/>
            <person name="Tahir J."/>
            <person name="Deroles S."/>
            <person name="Templeton K."/>
            <person name="Luo Z."/>
            <person name="Davy M."/>
            <person name="Cheng C."/>
            <person name="Mcneilage M."/>
            <person name="Scaglione D."/>
            <person name="Liu Y."/>
            <person name="Zhang Q."/>
            <person name="Datson P."/>
            <person name="De Silva N."/>
            <person name="Gardiner S."/>
            <person name="Bassett H."/>
            <person name="Chagne D."/>
            <person name="Mccallum J."/>
            <person name="Dzierzon H."/>
            <person name="Deng C."/>
            <person name="Wang Y.-Y."/>
            <person name="Barron N."/>
            <person name="Manako K."/>
            <person name="Bowen J."/>
            <person name="Foster T."/>
            <person name="Erridge Z."/>
            <person name="Tiffin H."/>
            <person name="Waite C."/>
            <person name="Davies K."/>
            <person name="Grierson E."/>
            <person name="Laing W."/>
            <person name="Kirk R."/>
            <person name="Chen X."/>
            <person name="Wood M."/>
            <person name="Montefiori M."/>
            <person name="Brummell D."/>
            <person name="Schwinn K."/>
            <person name="Catanach A."/>
            <person name="Fullerton C."/>
            <person name="Li D."/>
            <person name="Meiyalaghan S."/>
            <person name="Nieuwenhuizen N."/>
            <person name="Read N."/>
            <person name="Prakash R."/>
            <person name="Hunter D."/>
            <person name="Zhang H."/>
            <person name="Mckenzie M."/>
            <person name="Knabel M."/>
            <person name="Harris A."/>
            <person name="Allan A."/>
            <person name="Chen A."/>
            <person name="Janssen B."/>
            <person name="Plunkett B."/>
            <person name="Dwamena C."/>
            <person name="Voogd C."/>
            <person name="Leif D."/>
            <person name="Lafferty D."/>
            <person name="Souleyre E."/>
            <person name="Varkonyi-Gasic E."/>
            <person name="Gambi F."/>
            <person name="Hanley J."/>
            <person name="Yao J.-L."/>
            <person name="Cheung J."/>
            <person name="David K."/>
            <person name="Warren B."/>
            <person name="Marsh K."/>
            <person name="Snowden K."/>
            <person name="Lin-Wang K."/>
            <person name="Brian L."/>
            <person name="Martinez-Sanchez M."/>
            <person name="Wang M."/>
            <person name="Ileperuma N."/>
            <person name="Macnee N."/>
            <person name="Campin R."/>
            <person name="Mcatee P."/>
            <person name="Drummond R."/>
            <person name="Espley R."/>
            <person name="Ireland H."/>
            <person name="Wu R."/>
            <person name="Atkinson R."/>
            <person name="Karunairetnam S."/>
            <person name="Bulley S."/>
            <person name="Chunkath S."/>
            <person name="Hanley Z."/>
            <person name="Storey R."/>
            <person name="Thrimawithana A."/>
            <person name="Thomson S."/>
            <person name="David C."/>
            <person name="Testolin R."/>
        </authorList>
    </citation>
    <scope>NUCLEOTIDE SEQUENCE [LARGE SCALE GENOMIC DNA]</scope>
    <source>
        <strain evidence="12">cv. Red5</strain>
        <tissue evidence="11">Young leaf</tissue>
    </source>
</reference>
<dbReference type="Proteomes" id="UP000241394">
    <property type="component" value="Chromosome LG21"/>
</dbReference>
<evidence type="ECO:0000256" key="7">
    <source>
        <dbReference type="ARBA" id="ARBA00023242"/>
    </source>
</evidence>
<evidence type="ECO:0000256" key="4">
    <source>
        <dbReference type="ARBA" id="ARBA00023125"/>
    </source>
</evidence>
<dbReference type="PANTHER" id="PTHR11850">
    <property type="entry name" value="HOMEOBOX PROTEIN TRANSCRIPTION FACTORS"/>
    <property type="match status" value="1"/>
</dbReference>
<evidence type="ECO:0000256" key="9">
    <source>
        <dbReference type="SAM" id="MobiDB-lite"/>
    </source>
</evidence>
<feature type="compositionally biased region" description="Basic and acidic residues" evidence="9">
    <location>
        <begin position="478"/>
        <end position="492"/>
    </location>
</feature>
<dbReference type="InterPro" id="IPR006563">
    <property type="entry name" value="POX_dom"/>
</dbReference>
<evidence type="ECO:0000313" key="11">
    <source>
        <dbReference type="EMBL" id="PSR99698.1"/>
    </source>
</evidence>
<dbReference type="InParanoid" id="A0A2R6PZW7"/>
<feature type="region of interest" description="Disordered" evidence="9">
    <location>
        <begin position="436"/>
        <end position="493"/>
    </location>
</feature>
<protein>
    <submittedName>
        <fullName evidence="11">BEL1-like homeodomain protein 4</fullName>
    </submittedName>
</protein>
<dbReference type="STRING" id="1590841.A0A2R6PZW7"/>
<comment type="subcellular location">
    <subcellularLocation>
        <location evidence="1 8">Nucleus</location>
    </subcellularLocation>
</comment>
<dbReference type="SMART" id="SM00574">
    <property type="entry name" value="POX"/>
    <property type="match status" value="1"/>
</dbReference>
<dbReference type="PROSITE" id="PS50071">
    <property type="entry name" value="HOMEOBOX_2"/>
    <property type="match status" value="1"/>
</dbReference>
<dbReference type="GO" id="GO:0003677">
    <property type="term" value="F:DNA binding"/>
    <property type="evidence" value="ECO:0007669"/>
    <property type="project" value="UniProtKB-UniRule"/>
</dbReference>
<keyword evidence="12" id="KW-1185">Reference proteome</keyword>
<dbReference type="SMART" id="SM00389">
    <property type="entry name" value="HOX"/>
    <property type="match status" value="1"/>
</dbReference>
<keyword evidence="4 8" id="KW-0238">DNA-binding</keyword>
<comment type="caution">
    <text evidence="11">The sequence shown here is derived from an EMBL/GenBank/DDBJ whole genome shotgun (WGS) entry which is preliminary data.</text>
</comment>
<dbReference type="SUPFAM" id="SSF46689">
    <property type="entry name" value="Homeodomain-like"/>
    <property type="match status" value="1"/>
</dbReference>
<sequence>MSTQNFHQGMFSFSRGQALEPRLEQVSGNIPLYETGGMLSEMFNFAPTGVLDSQIQSNYRWPQKLQPPAIADGHGEGIFGKEMNFNQEDYSNHQFLESNAHLGKPMHLSSTMNSRSLSLSLSSSLEAARFEGLRMGNGEIMFCNQGEFGGNLDPYNRSKNLRSNGRLLDLEGVGLNHDGQVFVGFGTSLPVVSGLRNSKYVRAAQELLEEMCCVRKGQLRKHHIINPNSKTDCGSSSFKEHLPLSVADKKEYQRRKVKLLSMLDEVDGRYRHYCVRLQAVVNSFDSIMGFGAATAYTALAQKAMSRHFRCLKDAITEQLRLTRERLGEREDVGGGLTRGETPRLRLIEQRLRQQHKELLQHLGAVEPWRPQRGLPERSVGVLRAWLFEHFLNPYPSDADRYLLSRQTGLSKNQVSNWFINARVRLWKPMVEEMYQQEAKEEQEDDMSGEPNSENHPDTRSAQTPKHSTSTRSTPTMPPDKRSQINVTEKDPSQDTINYRQYTLGSQLILQGTATTTATITSTVFNDVLPGVCCNFTVDDMSPSLARMGAQAGDVSLTLGLRHPENDVPEKSRVTLRNFGAC</sequence>
<dbReference type="SMR" id="A0A2R6PZW7"/>
<dbReference type="Gene3D" id="1.10.10.60">
    <property type="entry name" value="Homeodomain-like"/>
    <property type="match status" value="1"/>
</dbReference>
<dbReference type="GO" id="GO:0006355">
    <property type="term" value="P:regulation of DNA-templated transcription"/>
    <property type="evidence" value="ECO:0007669"/>
    <property type="project" value="InterPro"/>
</dbReference>
<accession>A0A2R6PZW7</accession>
<dbReference type="InterPro" id="IPR001356">
    <property type="entry name" value="HD"/>
</dbReference>
<dbReference type="CDD" id="cd00086">
    <property type="entry name" value="homeodomain"/>
    <property type="match status" value="1"/>
</dbReference>
<evidence type="ECO:0000256" key="2">
    <source>
        <dbReference type="ARBA" id="ARBA00006454"/>
    </source>
</evidence>
<dbReference type="AlphaFoldDB" id="A0A2R6PZW7"/>
<evidence type="ECO:0000259" key="10">
    <source>
        <dbReference type="PROSITE" id="PS50071"/>
    </source>
</evidence>
<organism evidence="11 12">
    <name type="scientific">Actinidia chinensis var. chinensis</name>
    <name type="common">Chinese soft-hair kiwi</name>
    <dbReference type="NCBI Taxonomy" id="1590841"/>
    <lineage>
        <taxon>Eukaryota</taxon>
        <taxon>Viridiplantae</taxon>
        <taxon>Streptophyta</taxon>
        <taxon>Embryophyta</taxon>
        <taxon>Tracheophyta</taxon>
        <taxon>Spermatophyta</taxon>
        <taxon>Magnoliopsida</taxon>
        <taxon>eudicotyledons</taxon>
        <taxon>Gunneridae</taxon>
        <taxon>Pentapetalae</taxon>
        <taxon>asterids</taxon>
        <taxon>Ericales</taxon>
        <taxon>Actinidiaceae</taxon>
        <taxon>Actinidia</taxon>
    </lineage>
</organism>
<evidence type="ECO:0000256" key="3">
    <source>
        <dbReference type="ARBA" id="ARBA00023015"/>
    </source>
</evidence>
<feature type="domain" description="Homeobox" evidence="10">
    <location>
        <begin position="365"/>
        <end position="428"/>
    </location>
</feature>
<comment type="similarity">
    <text evidence="2">Belongs to the TALE/BELL homeobox family.</text>
</comment>
<evidence type="ECO:0000313" key="12">
    <source>
        <dbReference type="Proteomes" id="UP000241394"/>
    </source>
</evidence>